<dbReference type="PANTHER" id="PTHR11236:SF18">
    <property type="entry name" value="AMINODEOXYCHORISMATE SYNTHASE"/>
    <property type="match status" value="1"/>
</dbReference>
<protein>
    <recommendedName>
        <fullName evidence="2">aminodeoxychorismate synthase</fullName>
        <ecNumber evidence="2">2.6.1.85</ecNumber>
    </recommendedName>
</protein>
<dbReference type="GO" id="GO:0008153">
    <property type="term" value="P:4-aminobenzoate biosynthetic process"/>
    <property type="evidence" value="ECO:0007669"/>
    <property type="project" value="TreeGrafter"/>
</dbReference>
<evidence type="ECO:0000259" key="8">
    <source>
        <dbReference type="Pfam" id="PF04715"/>
    </source>
</evidence>
<dbReference type="RefSeq" id="WP_184865202.1">
    <property type="nucleotide sequence ID" value="NZ_JACHIR010000001.1"/>
</dbReference>
<dbReference type="Gene3D" id="3.40.50.880">
    <property type="match status" value="1"/>
</dbReference>
<comment type="similarity">
    <text evidence="1">In the C-terminal section; belongs to the anthranilate synthase component I family.</text>
</comment>
<dbReference type="PRINTS" id="PR00096">
    <property type="entry name" value="GATASE"/>
</dbReference>
<dbReference type="GO" id="GO:0009396">
    <property type="term" value="P:folic acid-containing compound biosynthetic process"/>
    <property type="evidence" value="ECO:0007669"/>
    <property type="project" value="InterPro"/>
</dbReference>
<dbReference type="PRINTS" id="PR00099">
    <property type="entry name" value="CPSGATASE"/>
</dbReference>
<feature type="domain" description="Chorismate-utilising enzyme C-terminal" evidence="7">
    <location>
        <begin position="398"/>
        <end position="651"/>
    </location>
</feature>
<dbReference type="Pfam" id="PF04715">
    <property type="entry name" value="Anth_synt_I_N"/>
    <property type="match status" value="1"/>
</dbReference>
<dbReference type="InterPro" id="IPR015890">
    <property type="entry name" value="Chorismate_C"/>
</dbReference>
<dbReference type="InterPro" id="IPR019999">
    <property type="entry name" value="Anth_synth_I-like"/>
</dbReference>
<dbReference type="GO" id="GO:0000162">
    <property type="term" value="P:L-tryptophan biosynthetic process"/>
    <property type="evidence" value="ECO:0007669"/>
    <property type="project" value="TreeGrafter"/>
</dbReference>
<proteinExistence type="inferred from homology"/>
<dbReference type="Pfam" id="PF00117">
    <property type="entry name" value="GATase"/>
    <property type="match status" value="1"/>
</dbReference>
<organism evidence="9 10">
    <name type="scientific">Kutzneria kofuensis</name>
    <dbReference type="NCBI Taxonomy" id="103725"/>
    <lineage>
        <taxon>Bacteria</taxon>
        <taxon>Bacillati</taxon>
        <taxon>Actinomycetota</taxon>
        <taxon>Actinomycetes</taxon>
        <taxon>Pseudonocardiales</taxon>
        <taxon>Pseudonocardiaceae</taxon>
        <taxon>Kutzneria</taxon>
    </lineage>
</organism>
<feature type="domain" description="Glutamine amidotransferase" evidence="6">
    <location>
        <begin position="4"/>
        <end position="186"/>
    </location>
</feature>
<evidence type="ECO:0000256" key="3">
    <source>
        <dbReference type="ARBA" id="ARBA00022679"/>
    </source>
</evidence>
<dbReference type="InterPro" id="IPR006221">
    <property type="entry name" value="TrpG/PapA_dom"/>
</dbReference>
<reference evidence="9 10" key="1">
    <citation type="submission" date="2020-08" db="EMBL/GenBank/DDBJ databases">
        <title>Sequencing the genomes of 1000 actinobacteria strains.</title>
        <authorList>
            <person name="Klenk H.-P."/>
        </authorList>
    </citation>
    <scope>NUCLEOTIDE SEQUENCE [LARGE SCALE GENOMIC DNA]</scope>
    <source>
        <strain evidence="9 10">DSM 43851</strain>
    </source>
</reference>
<dbReference type="PANTHER" id="PTHR11236">
    <property type="entry name" value="AMINOBENZOATE/ANTHRANILATE SYNTHASE"/>
    <property type="match status" value="1"/>
</dbReference>
<evidence type="ECO:0000259" key="7">
    <source>
        <dbReference type="Pfam" id="PF00425"/>
    </source>
</evidence>
<comment type="caution">
    <text evidence="9">The sequence shown here is derived from an EMBL/GenBank/DDBJ whole genome shotgun (WGS) entry which is preliminary data.</text>
</comment>
<dbReference type="AlphaFoldDB" id="A0A7W9KK07"/>
<dbReference type="EMBL" id="JACHIR010000001">
    <property type="protein sequence ID" value="MBB5893718.1"/>
    <property type="molecule type" value="Genomic_DNA"/>
</dbReference>
<dbReference type="NCBIfam" id="TIGR00553">
    <property type="entry name" value="pabB"/>
    <property type="match status" value="1"/>
</dbReference>
<evidence type="ECO:0000256" key="4">
    <source>
        <dbReference type="ARBA" id="ARBA00022962"/>
    </source>
</evidence>
<dbReference type="InterPro" id="IPR029062">
    <property type="entry name" value="Class_I_gatase-like"/>
</dbReference>
<feature type="region of interest" description="Disordered" evidence="5">
    <location>
        <begin position="198"/>
        <end position="233"/>
    </location>
</feature>
<dbReference type="SUPFAM" id="SSF52317">
    <property type="entry name" value="Class I glutamine amidotransferase-like"/>
    <property type="match status" value="1"/>
</dbReference>
<dbReference type="Proteomes" id="UP000585638">
    <property type="component" value="Unassembled WGS sequence"/>
</dbReference>
<evidence type="ECO:0000313" key="10">
    <source>
        <dbReference type="Proteomes" id="UP000585638"/>
    </source>
</evidence>
<dbReference type="InterPro" id="IPR006805">
    <property type="entry name" value="Anth_synth_I_N"/>
</dbReference>
<dbReference type="NCBIfam" id="TIGR00566">
    <property type="entry name" value="trpG_papA"/>
    <property type="match status" value="1"/>
</dbReference>
<evidence type="ECO:0000256" key="1">
    <source>
        <dbReference type="ARBA" id="ARBA00005970"/>
    </source>
</evidence>
<evidence type="ECO:0000259" key="6">
    <source>
        <dbReference type="Pfam" id="PF00117"/>
    </source>
</evidence>
<keyword evidence="9" id="KW-0032">Aminotransferase</keyword>
<keyword evidence="4" id="KW-0315">Glutamine amidotransferase</keyword>
<dbReference type="FunFam" id="3.40.50.880:FF:000003">
    <property type="entry name" value="Anthranilate synthase component II"/>
    <property type="match status" value="1"/>
</dbReference>
<dbReference type="GO" id="GO:0005737">
    <property type="term" value="C:cytoplasm"/>
    <property type="evidence" value="ECO:0007669"/>
    <property type="project" value="TreeGrafter"/>
</dbReference>
<evidence type="ECO:0000313" key="9">
    <source>
        <dbReference type="EMBL" id="MBB5893718.1"/>
    </source>
</evidence>
<dbReference type="EC" id="2.6.1.85" evidence="2"/>
<sequence length="668" mass="72321">MRTLLVDNYDSFTHNLAHYLAEVTGCAPTVLRNDDPALTVGLLAEFDNVVISPGPGTPEHEADLGLCRELIARCDLPLLGVCLGHQAVAHLHGAKVARADEPRHGRTSPVEHNGTGLFAGLPSPFRAVRYHSLAVTDLPDSLEATAWTPDGVLMGLQHRTKPLWGVQFHPESIRTEHGHRLLRNFADLTPVRSRPAIKTSHDAHPAGHLAPSSDPTPARDRTPASNLSPADEPIAVHVRRMPTTAEPEAVFDQLFRAAKHAFWLDSNGIGRFSIMGSASRCVTSADVNGSFFDWLAAELAGVKAIPDVPFDFALGWVGYLGYELKAECGGDAAHESPYPDAAMMFADHAVVFDHAENTTYVLALDPAKLSLLAQVSDVDLRPAEALGPEAISLRHGRELYLDAVTACQQAIVEGETYEVNLTNRITVDSDVDPWRAYRFLRRVSPAPFGALLKFGDMHVLSTSPERFLRIDRDGVVESKPIKGTRPRGDDPGRDAALREELRTSEKDRSESLMIVDLVRNDLARVAEVGSVRVPALFDVESYATVHQLVSTITARLRPDASPVDCVRAAFPPGSMTGAPKIRTMRIIDRLEGAARGVYSGAVGYFSLSGAVDLSVVIRTAVITPGRVDYGVGGAVVALSDPDGEYEETAVKATPLLALFQAEFPDRVI</sequence>
<name>A0A7W9KK07_9PSEU</name>
<dbReference type="Gene3D" id="3.60.120.10">
    <property type="entry name" value="Anthranilate synthase"/>
    <property type="match status" value="1"/>
</dbReference>
<keyword evidence="10" id="KW-1185">Reference proteome</keyword>
<dbReference type="CDD" id="cd01743">
    <property type="entry name" value="GATase1_Anthranilate_Synthase"/>
    <property type="match status" value="1"/>
</dbReference>
<evidence type="ECO:0000256" key="5">
    <source>
        <dbReference type="SAM" id="MobiDB-lite"/>
    </source>
</evidence>
<dbReference type="GO" id="GO:0046820">
    <property type="term" value="F:4-amino-4-deoxychorismate synthase activity"/>
    <property type="evidence" value="ECO:0007669"/>
    <property type="project" value="UniProtKB-EC"/>
</dbReference>
<dbReference type="Pfam" id="PF00425">
    <property type="entry name" value="Chorismate_bind"/>
    <property type="match status" value="1"/>
</dbReference>
<dbReference type="SUPFAM" id="SSF56322">
    <property type="entry name" value="ADC synthase"/>
    <property type="match status" value="1"/>
</dbReference>
<evidence type="ECO:0000256" key="2">
    <source>
        <dbReference type="ARBA" id="ARBA00013139"/>
    </source>
</evidence>
<keyword evidence="3 9" id="KW-0808">Transferase</keyword>
<accession>A0A7W9KK07</accession>
<gene>
    <name evidence="9" type="ORF">BJ998_004914</name>
</gene>
<feature type="domain" description="Anthranilate synthase component I N-terminal" evidence="8">
    <location>
        <begin position="244"/>
        <end position="361"/>
    </location>
</feature>
<dbReference type="PROSITE" id="PS51273">
    <property type="entry name" value="GATASE_TYPE_1"/>
    <property type="match status" value="1"/>
</dbReference>
<dbReference type="InterPro" id="IPR005801">
    <property type="entry name" value="ADC_synthase"/>
</dbReference>
<dbReference type="PRINTS" id="PR00097">
    <property type="entry name" value="ANTSNTHASEII"/>
</dbReference>
<dbReference type="InterPro" id="IPR017926">
    <property type="entry name" value="GATASE"/>
</dbReference>
<dbReference type="InterPro" id="IPR005802">
    <property type="entry name" value="ADC_synth_comp_1"/>
</dbReference>